<dbReference type="AlphaFoldDB" id="A0A2N5JC44"/>
<evidence type="ECO:0000313" key="4">
    <source>
        <dbReference type="Proteomes" id="UP000235050"/>
    </source>
</evidence>
<accession>A0A2N5JC44</accession>
<dbReference type="InterPro" id="IPR012495">
    <property type="entry name" value="TadE-like_dom"/>
</dbReference>
<feature type="transmembrane region" description="Helical" evidence="1">
    <location>
        <begin position="37"/>
        <end position="56"/>
    </location>
</feature>
<name>A0A2N5JC44_9BIFI</name>
<evidence type="ECO:0000256" key="1">
    <source>
        <dbReference type="SAM" id="Phobius"/>
    </source>
</evidence>
<keyword evidence="1" id="KW-0472">Membrane</keyword>
<protein>
    <submittedName>
        <fullName evidence="3">Pilus assembly protein TadE</fullName>
    </submittedName>
</protein>
<organism evidence="3 4">
    <name type="scientific">Bifidobacterium margollesii</name>
    <dbReference type="NCBI Taxonomy" id="2020964"/>
    <lineage>
        <taxon>Bacteria</taxon>
        <taxon>Bacillati</taxon>
        <taxon>Actinomycetota</taxon>
        <taxon>Actinomycetes</taxon>
        <taxon>Bifidobacteriales</taxon>
        <taxon>Bifidobacteriaceae</taxon>
        <taxon>Bifidobacterium</taxon>
    </lineage>
</organism>
<proteinExistence type="predicted"/>
<keyword evidence="4" id="KW-1185">Reference proteome</keyword>
<reference evidence="3 4" key="1">
    <citation type="submission" date="2017-07" db="EMBL/GenBank/DDBJ databases">
        <title>Bifidobacterium novel species.</title>
        <authorList>
            <person name="Lugli G.A."/>
            <person name="Milani C."/>
            <person name="Duranti S."/>
            <person name="Mangifesta M."/>
        </authorList>
    </citation>
    <scope>NUCLEOTIDE SEQUENCE [LARGE SCALE GENOMIC DNA]</scope>
    <source>
        <strain evidence="4">Uis1B</strain>
    </source>
</reference>
<keyword evidence="1" id="KW-0812">Transmembrane</keyword>
<gene>
    <name evidence="3" type="ORF">Uis1B_0325</name>
</gene>
<evidence type="ECO:0000259" key="2">
    <source>
        <dbReference type="Pfam" id="PF07811"/>
    </source>
</evidence>
<dbReference type="InterPro" id="IPR049790">
    <property type="entry name" value="Rv3655c/TadE"/>
</dbReference>
<feature type="domain" description="TadE-like" evidence="2">
    <location>
        <begin position="35"/>
        <end position="77"/>
    </location>
</feature>
<evidence type="ECO:0000313" key="3">
    <source>
        <dbReference type="EMBL" id="PLS31787.1"/>
    </source>
</evidence>
<dbReference type="NCBIfam" id="NF041390">
    <property type="entry name" value="TadE_Rv3655c"/>
    <property type="match status" value="1"/>
</dbReference>
<dbReference type="Pfam" id="PF07811">
    <property type="entry name" value="TadE"/>
    <property type="match status" value="1"/>
</dbReference>
<keyword evidence="1" id="KW-1133">Transmembrane helix</keyword>
<sequence length="143" mass="14405">MRLIDAMRLRRNGSGPSGCETGGPEPQRRAFVENGTVTAEFAVILPAVMVVALLLFSSARAVTVGMECQEAARAAAREIVVAADSGAANPSGVAARIAGTGVSVAVAKGGREVAVTTRCPVLPGPLGIVPASMTGKAVAILHE</sequence>
<dbReference type="EMBL" id="NMWU01000005">
    <property type="protein sequence ID" value="PLS31787.1"/>
    <property type="molecule type" value="Genomic_DNA"/>
</dbReference>
<comment type="caution">
    <text evidence="3">The sequence shown here is derived from an EMBL/GenBank/DDBJ whole genome shotgun (WGS) entry which is preliminary data.</text>
</comment>
<dbReference type="Proteomes" id="UP000235050">
    <property type="component" value="Unassembled WGS sequence"/>
</dbReference>